<dbReference type="PANTHER" id="PTHR12835">
    <property type="entry name" value="BIOTIN PROTEIN LIGASE"/>
    <property type="match status" value="1"/>
</dbReference>
<dbReference type="Proteomes" id="UP000823982">
    <property type="component" value="Unassembled WGS sequence"/>
</dbReference>
<dbReference type="GO" id="GO:0005737">
    <property type="term" value="C:cytoplasm"/>
    <property type="evidence" value="ECO:0007669"/>
    <property type="project" value="TreeGrafter"/>
</dbReference>
<protein>
    <submittedName>
        <fullName evidence="3">Biotin--[acetyl-CoA-carboxylase] ligase</fullName>
        <ecNumber evidence="3">6.3.4.15</ecNumber>
    </submittedName>
</protein>
<dbReference type="GO" id="GO:0016740">
    <property type="term" value="F:transferase activity"/>
    <property type="evidence" value="ECO:0007669"/>
    <property type="project" value="UniProtKB-ARBA"/>
</dbReference>
<dbReference type="PROSITE" id="PS51733">
    <property type="entry name" value="BPL_LPL_CATALYTIC"/>
    <property type="match status" value="1"/>
</dbReference>
<reference evidence="3" key="2">
    <citation type="journal article" date="2021" name="PeerJ">
        <title>Extensive microbial diversity within the chicken gut microbiome revealed by metagenomics and culture.</title>
        <authorList>
            <person name="Gilroy R."/>
            <person name="Ravi A."/>
            <person name="Getino M."/>
            <person name="Pursley I."/>
            <person name="Horton D.L."/>
            <person name="Alikhan N.F."/>
            <person name="Baker D."/>
            <person name="Gharbi K."/>
            <person name="Hall N."/>
            <person name="Watson M."/>
            <person name="Adriaenssens E.M."/>
            <person name="Foster-Nyarko E."/>
            <person name="Jarju S."/>
            <person name="Secka A."/>
            <person name="Antonio M."/>
            <person name="Oren A."/>
            <person name="Chaudhuri R.R."/>
            <person name="La Ragione R."/>
            <person name="Hildebrand F."/>
            <person name="Pallen M.J."/>
        </authorList>
    </citation>
    <scope>NUCLEOTIDE SEQUENCE</scope>
    <source>
        <strain evidence="3">CHK157-1446</strain>
    </source>
</reference>
<dbReference type="NCBIfam" id="TIGR00121">
    <property type="entry name" value="birA_ligase"/>
    <property type="match status" value="1"/>
</dbReference>
<feature type="domain" description="BPL/LPL catalytic" evidence="2">
    <location>
        <begin position="27"/>
        <end position="206"/>
    </location>
</feature>
<dbReference type="CDD" id="cd16442">
    <property type="entry name" value="BPL"/>
    <property type="match status" value="1"/>
</dbReference>
<dbReference type="InterPro" id="IPR045864">
    <property type="entry name" value="aa-tRNA-synth_II/BPL/LPL"/>
</dbReference>
<dbReference type="Gene3D" id="2.30.30.100">
    <property type="match status" value="1"/>
</dbReference>
<dbReference type="Gene3D" id="3.30.930.10">
    <property type="entry name" value="Bira Bifunctional Protein, Domain 2"/>
    <property type="match status" value="1"/>
</dbReference>
<accession>A0A9D1JHZ3</accession>
<dbReference type="InterPro" id="IPR004408">
    <property type="entry name" value="Biotin_CoA_COase_ligase"/>
</dbReference>
<evidence type="ECO:0000256" key="1">
    <source>
        <dbReference type="ARBA" id="ARBA00022598"/>
    </source>
</evidence>
<evidence type="ECO:0000313" key="4">
    <source>
        <dbReference type="Proteomes" id="UP000823982"/>
    </source>
</evidence>
<dbReference type="SUPFAM" id="SSF55681">
    <property type="entry name" value="Class II aaRS and biotin synthetases"/>
    <property type="match status" value="1"/>
</dbReference>
<evidence type="ECO:0000313" key="3">
    <source>
        <dbReference type="EMBL" id="HIS24404.1"/>
    </source>
</evidence>
<gene>
    <name evidence="3" type="ORF">IAD01_03260</name>
</gene>
<sequence>MSNFELMGDHEHYVLPAKSVKSDVRFDVYDYEQIPSTNSIAMLLAMKETKPNICITTRWQTDGRGRMGKHFYSPKGTGLYFTLIYRNDTNIYDALMITPAVACAVASVLEEESGKEMGIKWVNDIYCNGKKVCGILTESSIDFENVKLNHAIIGVGINLTKPKLGFVDEIEDIAGVVFDKPLSPTKKKKLLEKLLLSMDKYLKMLSTCEFMDEYRRRSILIGKEVIVQNGREKFEAKVLGIDNRAGLVVEASGDCKVLQSGEVSIKMPKATKKTKSTKA</sequence>
<dbReference type="Pfam" id="PF03099">
    <property type="entry name" value="BPL_LplA_LipB"/>
    <property type="match status" value="1"/>
</dbReference>
<proteinExistence type="predicted"/>
<comment type="caution">
    <text evidence="3">The sequence shown here is derived from an EMBL/GenBank/DDBJ whole genome shotgun (WGS) entry which is preliminary data.</text>
</comment>
<dbReference type="GO" id="GO:0009249">
    <property type="term" value="P:protein lipoylation"/>
    <property type="evidence" value="ECO:0007669"/>
    <property type="project" value="UniProtKB-ARBA"/>
</dbReference>
<dbReference type="GO" id="GO:0004077">
    <property type="term" value="F:biotin--[biotin carboxyl-carrier protein] ligase activity"/>
    <property type="evidence" value="ECO:0007669"/>
    <property type="project" value="UniProtKB-EC"/>
</dbReference>
<dbReference type="EC" id="6.3.4.15" evidence="3"/>
<name>A0A9D1JHZ3_9FIRM</name>
<dbReference type="PANTHER" id="PTHR12835:SF5">
    <property type="entry name" value="BIOTIN--PROTEIN LIGASE"/>
    <property type="match status" value="1"/>
</dbReference>
<evidence type="ECO:0000259" key="2">
    <source>
        <dbReference type="PROSITE" id="PS51733"/>
    </source>
</evidence>
<keyword evidence="1 3" id="KW-0436">Ligase</keyword>
<dbReference type="EMBL" id="DVIR01000030">
    <property type="protein sequence ID" value="HIS24404.1"/>
    <property type="molecule type" value="Genomic_DNA"/>
</dbReference>
<reference evidence="3" key="1">
    <citation type="submission" date="2020-10" db="EMBL/GenBank/DDBJ databases">
        <authorList>
            <person name="Gilroy R."/>
        </authorList>
    </citation>
    <scope>NUCLEOTIDE SEQUENCE</scope>
    <source>
        <strain evidence="3">CHK157-1446</strain>
    </source>
</reference>
<dbReference type="InterPro" id="IPR004143">
    <property type="entry name" value="BPL_LPL_catalytic"/>
</dbReference>
<dbReference type="AlphaFoldDB" id="A0A9D1JHZ3"/>
<organism evidence="3 4">
    <name type="scientific">Candidatus Faeciplasma gallinarum</name>
    <dbReference type="NCBI Taxonomy" id="2840799"/>
    <lineage>
        <taxon>Bacteria</taxon>
        <taxon>Bacillati</taxon>
        <taxon>Bacillota</taxon>
        <taxon>Clostridia</taxon>
        <taxon>Eubacteriales</taxon>
        <taxon>Oscillospiraceae</taxon>
        <taxon>Oscillospiraceae incertae sedis</taxon>
        <taxon>Candidatus Faeciplasma</taxon>
    </lineage>
</organism>